<dbReference type="AlphaFoldDB" id="A0A8K0V1H8"/>
<reference evidence="1" key="1">
    <citation type="submission" date="2021-01" db="EMBL/GenBank/DDBJ databases">
        <title>Intestinitalea alba gen. nov., sp. nov., a novel genus of the family Enterobacteriaceae, isolated from the gut of the plastic-eating mealworm Tenebrio molitor L.</title>
        <authorList>
            <person name="Yang Y."/>
        </authorList>
    </citation>
    <scope>NUCLEOTIDE SEQUENCE</scope>
    <source>
        <strain evidence="1">BIT-L3</strain>
    </source>
</reference>
<proteinExistence type="predicted"/>
<comment type="caution">
    <text evidence="1">The sequence shown here is derived from an EMBL/GenBank/DDBJ whole genome shotgun (WGS) entry which is preliminary data.</text>
</comment>
<sequence length="125" mass="14042">MMKCIYFIYMPGPILGRFPLQGVNGAGIWGNLFGIGSEEKYIATLKNYVASHHAGWRVERDNTESDIEKLMAQGAEILVCAPGLKLQFYTNGFNKKKIIHLSTMEYSSNDVNPVIKLIKEIDNES</sequence>
<organism evidence="1 2">
    <name type="scientific">Tenebrionibacter intestinalis</name>
    <dbReference type="NCBI Taxonomy" id="2799638"/>
    <lineage>
        <taxon>Bacteria</taxon>
        <taxon>Pseudomonadati</taxon>
        <taxon>Pseudomonadota</taxon>
        <taxon>Gammaproteobacteria</taxon>
        <taxon>Enterobacterales</taxon>
        <taxon>Enterobacteriaceae</taxon>
        <taxon>Tenebrionibacter/Tenebrionicola group</taxon>
        <taxon>Tenebrionibacter</taxon>
    </lineage>
</organism>
<evidence type="ECO:0000313" key="1">
    <source>
        <dbReference type="EMBL" id="MBK4715734.1"/>
    </source>
</evidence>
<keyword evidence="2" id="KW-1185">Reference proteome</keyword>
<name>A0A8K0V1H8_9ENTR</name>
<gene>
    <name evidence="1" type="ORF">JJB97_10400</name>
</gene>
<accession>A0A8K0V1H8</accession>
<dbReference type="EMBL" id="JAEPBH010000024">
    <property type="protein sequence ID" value="MBK4715734.1"/>
    <property type="molecule type" value="Genomic_DNA"/>
</dbReference>
<protein>
    <submittedName>
        <fullName evidence="1">Nitrogen fixation protein NifS</fullName>
    </submittedName>
</protein>
<dbReference type="RefSeq" id="WP_238713951.1">
    <property type="nucleotide sequence ID" value="NZ_JAEPBH010000024.1"/>
</dbReference>
<evidence type="ECO:0000313" key="2">
    <source>
        <dbReference type="Proteomes" id="UP000659047"/>
    </source>
</evidence>
<dbReference type="Proteomes" id="UP000659047">
    <property type="component" value="Unassembled WGS sequence"/>
</dbReference>